<dbReference type="EMBL" id="RHLQ01000046">
    <property type="protein sequence ID" value="RNC97527.1"/>
    <property type="molecule type" value="Genomic_DNA"/>
</dbReference>
<organism evidence="4 5">
    <name type="scientific">Lysinibacillus halotolerans</name>
    <dbReference type="NCBI Taxonomy" id="1368476"/>
    <lineage>
        <taxon>Bacteria</taxon>
        <taxon>Bacillati</taxon>
        <taxon>Bacillota</taxon>
        <taxon>Bacilli</taxon>
        <taxon>Bacillales</taxon>
        <taxon>Bacillaceae</taxon>
        <taxon>Lysinibacillus</taxon>
    </lineage>
</organism>
<evidence type="ECO:0000256" key="2">
    <source>
        <dbReference type="SAM" id="Coils"/>
    </source>
</evidence>
<comment type="similarity">
    <text evidence="1">Belongs to the PspA/Vipp/IM30 family.</text>
</comment>
<dbReference type="InterPro" id="IPR007157">
    <property type="entry name" value="PspA_VIPP1"/>
</dbReference>
<evidence type="ECO:0000256" key="1">
    <source>
        <dbReference type="ARBA" id="ARBA00043985"/>
    </source>
</evidence>
<keyword evidence="2" id="KW-0175">Coiled coil</keyword>
<gene>
    <name evidence="4" type="ORF">EC501_14905</name>
</gene>
<dbReference type="OrthoDB" id="2366053at2"/>
<name>A0A3M8H539_9BACI</name>
<feature type="region of interest" description="Disordered" evidence="3">
    <location>
        <begin position="199"/>
        <end position="218"/>
    </location>
</feature>
<accession>A0A3M8H539</accession>
<reference evidence="4 5" key="1">
    <citation type="journal article" date="2014" name="Int. J. Syst. Evol. Microbiol.">
        <title>Lysinibacillus halotolerans sp. nov., isolated from saline-alkaline soil.</title>
        <authorList>
            <person name="Kong D."/>
            <person name="Wang Y."/>
            <person name="Zhao B."/>
            <person name="Li Y."/>
            <person name="Song J."/>
            <person name="Zhai Y."/>
            <person name="Zhang C."/>
            <person name="Wang H."/>
            <person name="Chen X."/>
            <person name="Zhao B."/>
            <person name="Ruan Z."/>
        </authorList>
    </citation>
    <scope>NUCLEOTIDE SEQUENCE [LARGE SCALE GENOMIC DNA]</scope>
    <source>
        <strain evidence="4 5">MCCC 1A12703</strain>
    </source>
</reference>
<evidence type="ECO:0000313" key="4">
    <source>
        <dbReference type="EMBL" id="RNC97527.1"/>
    </source>
</evidence>
<proteinExistence type="inferred from homology"/>
<evidence type="ECO:0000256" key="3">
    <source>
        <dbReference type="SAM" id="MobiDB-lite"/>
    </source>
</evidence>
<protein>
    <submittedName>
        <fullName evidence="4">PspA/IM30 family protein</fullName>
    </submittedName>
</protein>
<dbReference type="AlphaFoldDB" id="A0A3M8H539"/>
<comment type="caution">
    <text evidence="4">The sequence shown here is derived from an EMBL/GenBank/DDBJ whole genome shotgun (WGS) entry which is preliminary data.</text>
</comment>
<feature type="coiled-coil region" evidence="2">
    <location>
        <begin position="36"/>
        <end position="88"/>
    </location>
</feature>
<sequence>MVSLLKRFKYTVEADLHELFDKKERKNPLAMLNQYIREAEKQTEQTGKLLQRQEKLKEQLESELKEANDMLEKRTAQLQLAEQAMEEDLITFARSEVETYKTRQMTLLQSLETTNKEFIALEQKFETMKHKIKDMKVRQLQLMGKENVTRAHHKMNAVIESNNESDFDDLSSYIDNLANKIEKDYERTQLEARLAGLEKTHHNSNVKEIEENTSSTID</sequence>
<keyword evidence="5" id="KW-1185">Reference proteome</keyword>
<evidence type="ECO:0000313" key="5">
    <source>
        <dbReference type="Proteomes" id="UP000279909"/>
    </source>
</evidence>
<dbReference type="Proteomes" id="UP000279909">
    <property type="component" value="Unassembled WGS sequence"/>
</dbReference>
<dbReference type="RefSeq" id="WP_122973140.1">
    <property type="nucleotide sequence ID" value="NZ_RHLQ01000046.1"/>
</dbReference>
<feature type="compositionally biased region" description="Basic and acidic residues" evidence="3">
    <location>
        <begin position="199"/>
        <end position="210"/>
    </location>
</feature>
<dbReference type="Pfam" id="PF04012">
    <property type="entry name" value="PspA_IM30"/>
    <property type="match status" value="1"/>
</dbReference>